<dbReference type="OrthoDB" id="5848685at2759"/>
<gene>
    <name evidence="2" type="ORF">ACOC_LOCUS3139</name>
</gene>
<dbReference type="EMBL" id="UYYA01000827">
    <property type="protein sequence ID" value="VDM54724.1"/>
    <property type="molecule type" value="Genomic_DNA"/>
</dbReference>
<evidence type="ECO:0000313" key="4">
    <source>
        <dbReference type="WBParaSite" id="ACOC_0000313801-mRNA-1"/>
    </source>
</evidence>
<keyword evidence="1" id="KW-0175">Coiled coil</keyword>
<feature type="coiled-coil region" evidence="1">
    <location>
        <begin position="187"/>
        <end position="253"/>
    </location>
</feature>
<feature type="coiled-coil region" evidence="1">
    <location>
        <begin position="118"/>
        <end position="152"/>
    </location>
</feature>
<reference evidence="2 3" key="2">
    <citation type="submission" date="2018-11" db="EMBL/GenBank/DDBJ databases">
        <authorList>
            <consortium name="Pathogen Informatics"/>
        </authorList>
    </citation>
    <scope>NUCLEOTIDE SEQUENCE [LARGE SCALE GENOMIC DNA]</scope>
    <source>
        <strain evidence="2 3">Costa Rica</strain>
    </source>
</reference>
<reference evidence="4" key="1">
    <citation type="submission" date="2017-02" db="UniProtKB">
        <authorList>
            <consortium name="WormBaseParasite"/>
        </authorList>
    </citation>
    <scope>IDENTIFICATION</scope>
</reference>
<dbReference type="Proteomes" id="UP000267027">
    <property type="component" value="Unassembled WGS sequence"/>
</dbReference>
<accession>A0A0R3PFZ0</accession>
<dbReference type="AlphaFoldDB" id="A0A0R3PFZ0"/>
<keyword evidence="3" id="KW-1185">Reference proteome</keyword>
<evidence type="ECO:0000256" key="1">
    <source>
        <dbReference type="SAM" id="Coils"/>
    </source>
</evidence>
<sequence>MRPLSRSASGGREPSPYVKQCLIGRFDSRSSSCDLCESIASPRYTIFLYSLTCELSQMVQRSQTDTSRESLEASITFMNGNSTEQENYTMLKVVPDSQKCLNKENRSLLAQISDVMNNSRVEVVVEKLLRENQKLQNELEEARAYVDQVDVEAEQQYSELSSEIAELCDLVEKKDHELITLKEKDELDSERDKSAHLVKEKETLQEELNSIRKAVEAEKGEALAKDVLLSIEIEDMQRELEKQKEILASTSIAQIVDRVR</sequence>
<dbReference type="WBParaSite" id="ACOC_0000313801-mRNA-1">
    <property type="protein sequence ID" value="ACOC_0000313801-mRNA-1"/>
    <property type="gene ID" value="ACOC_0000313801"/>
</dbReference>
<name>A0A0R3PFZ0_ANGCS</name>
<organism evidence="4">
    <name type="scientific">Angiostrongylus costaricensis</name>
    <name type="common">Nematode worm</name>
    <dbReference type="NCBI Taxonomy" id="334426"/>
    <lineage>
        <taxon>Eukaryota</taxon>
        <taxon>Metazoa</taxon>
        <taxon>Ecdysozoa</taxon>
        <taxon>Nematoda</taxon>
        <taxon>Chromadorea</taxon>
        <taxon>Rhabditida</taxon>
        <taxon>Rhabditina</taxon>
        <taxon>Rhabditomorpha</taxon>
        <taxon>Strongyloidea</taxon>
        <taxon>Metastrongylidae</taxon>
        <taxon>Angiostrongylus</taxon>
    </lineage>
</organism>
<evidence type="ECO:0000313" key="2">
    <source>
        <dbReference type="EMBL" id="VDM54724.1"/>
    </source>
</evidence>
<proteinExistence type="predicted"/>
<evidence type="ECO:0000313" key="3">
    <source>
        <dbReference type="Proteomes" id="UP000267027"/>
    </source>
</evidence>
<protein>
    <submittedName>
        <fullName evidence="4">HAP1 N-terminal domain-containing protein</fullName>
    </submittedName>
</protein>